<dbReference type="OrthoDB" id="6167859at2759"/>
<reference evidence="3" key="1">
    <citation type="submission" date="2018-11" db="EMBL/GenBank/DDBJ databases">
        <authorList>
            <person name="Alioto T."/>
            <person name="Alioto T."/>
        </authorList>
    </citation>
    <scope>NUCLEOTIDE SEQUENCE</scope>
</reference>
<evidence type="ECO:0000256" key="1">
    <source>
        <dbReference type="SAM" id="MobiDB-lite"/>
    </source>
</evidence>
<name>A0A8B6GBI9_MYTGA</name>
<comment type="caution">
    <text evidence="3">The sequence shown here is derived from an EMBL/GenBank/DDBJ whole genome shotgun (WGS) entry which is preliminary data.</text>
</comment>
<keyword evidence="2" id="KW-0732">Signal</keyword>
<sequence length="209" mass="23808">MGFQVLLFVLLTGSAVNSYYQAKPTRCLFPCEFRENIPIVNELSSIWFINSQSFGTYTNLSRPIGEQTSTSECIMRQGPFFILREFGLYFCFKFMALTDTDWVEYFSAGSETLLPFCEMCDGSKFSGPGYFSARNQPLMRDRSRPIGCNLPSICPKRNNKQVCCPNSEPFDSGRNCRVQTSTGSYRYNRPQRYGKPSPHGYSGYRKFGG</sequence>
<accession>A0A8B6GBI9</accession>
<evidence type="ECO:0000313" key="4">
    <source>
        <dbReference type="Proteomes" id="UP000596742"/>
    </source>
</evidence>
<dbReference type="Proteomes" id="UP000596742">
    <property type="component" value="Unassembled WGS sequence"/>
</dbReference>
<organism evidence="3 4">
    <name type="scientific">Mytilus galloprovincialis</name>
    <name type="common">Mediterranean mussel</name>
    <dbReference type="NCBI Taxonomy" id="29158"/>
    <lineage>
        <taxon>Eukaryota</taxon>
        <taxon>Metazoa</taxon>
        <taxon>Spiralia</taxon>
        <taxon>Lophotrochozoa</taxon>
        <taxon>Mollusca</taxon>
        <taxon>Bivalvia</taxon>
        <taxon>Autobranchia</taxon>
        <taxon>Pteriomorphia</taxon>
        <taxon>Mytilida</taxon>
        <taxon>Mytiloidea</taxon>
        <taxon>Mytilidae</taxon>
        <taxon>Mytilinae</taxon>
        <taxon>Mytilus</taxon>
    </lineage>
</organism>
<protein>
    <submittedName>
        <fullName evidence="3">Uncharacterized protein</fullName>
    </submittedName>
</protein>
<feature type="signal peptide" evidence="2">
    <location>
        <begin position="1"/>
        <end position="22"/>
    </location>
</feature>
<keyword evidence="4" id="KW-1185">Reference proteome</keyword>
<dbReference type="EMBL" id="UYJE01008166">
    <property type="protein sequence ID" value="VDI61699.1"/>
    <property type="molecule type" value="Genomic_DNA"/>
</dbReference>
<proteinExistence type="predicted"/>
<evidence type="ECO:0000256" key="2">
    <source>
        <dbReference type="SAM" id="SignalP"/>
    </source>
</evidence>
<feature type="chain" id="PRO_5032902326" evidence="2">
    <location>
        <begin position="23"/>
        <end position="209"/>
    </location>
</feature>
<evidence type="ECO:0000313" key="3">
    <source>
        <dbReference type="EMBL" id="VDI61699.1"/>
    </source>
</evidence>
<dbReference type="AlphaFoldDB" id="A0A8B6GBI9"/>
<feature type="region of interest" description="Disordered" evidence="1">
    <location>
        <begin position="187"/>
        <end position="209"/>
    </location>
</feature>
<gene>
    <name evidence="3" type="ORF">MGAL_10B092001</name>
</gene>